<keyword evidence="3" id="KW-0698">rRNA processing</keyword>
<dbReference type="Proteomes" id="UP000245946">
    <property type="component" value="Unassembled WGS sequence"/>
</dbReference>
<reference evidence="8 9" key="1">
    <citation type="journal article" date="2018" name="Mol. Biol. Evol.">
        <title>Broad Genomic Sampling Reveals a Smut Pathogenic Ancestry of the Fungal Clade Ustilaginomycotina.</title>
        <authorList>
            <person name="Kijpornyongpan T."/>
            <person name="Mondo S.J."/>
            <person name="Barry K."/>
            <person name="Sandor L."/>
            <person name="Lee J."/>
            <person name="Lipzen A."/>
            <person name="Pangilinan J."/>
            <person name="LaButti K."/>
            <person name="Hainaut M."/>
            <person name="Henrissat B."/>
            <person name="Grigoriev I.V."/>
            <person name="Spatafora J.W."/>
            <person name="Aime M.C."/>
        </authorList>
    </citation>
    <scope>NUCLEOTIDE SEQUENCE [LARGE SCALE GENOMIC DNA]</scope>
    <source>
        <strain evidence="8 9">MCA 4186</strain>
    </source>
</reference>
<dbReference type="GO" id="GO:0006364">
    <property type="term" value="P:rRNA processing"/>
    <property type="evidence" value="ECO:0007669"/>
    <property type="project" value="UniProtKB-KW"/>
</dbReference>
<dbReference type="GeneID" id="37269445"/>
<protein>
    <submittedName>
        <fullName evidence="8">Mpp10-domain-containing protein</fullName>
    </submittedName>
</protein>
<feature type="compositionally biased region" description="Acidic residues" evidence="7">
    <location>
        <begin position="563"/>
        <end position="618"/>
    </location>
</feature>
<feature type="region of interest" description="Disordered" evidence="7">
    <location>
        <begin position="542"/>
        <end position="654"/>
    </location>
</feature>
<name>A0A316ZEK8_9BASI</name>
<evidence type="ECO:0000256" key="3">
    <source>
        <dbReference type="ARBA" id="ARBA00022552"/>
    </source>
</evidence>
<evidence type="ECO:0000313" key="9">
    <source>
        <dbReference type="Proteomes" id="UP000245946"/>
    </source>
</evidence>
<proteinExistence type="inferred from homology"/>
<evidence type="ECO:0000256" key="6">
    <source>
        <dbReference type="ARBA" id="ARBA00029455"/>
    </source>
</evidence>
<feature type="compositionally biased region" description="Acidic residues" evidence="7">
    <location>
        <begin position="230"/>
        <end position="240"/>
    </location>
</feature>
<feature type="region of interest" description="Disordered" evidence="7">
    <location>
        <begin position="80"/>
        <end position="108"/>
    </location>
</feature>
<dbReference type="EMBL" id="KZ819288">
    <property type="protein sequence ID" value="PWN99352.1"/>
    <property type="molecule type" value="Genomic_DNA"/>
</dbReference>
<feature type="region of interest" description="Disordered" evidence="7">
    <location>
        <begin position="898"/>
        <end position="970"/>
    </location>
</feature>
<evidence type="ECO:0000256" key="1">
    <source>
        <dbReference type="ARBA" id="ARBA00004604"/>
    </source>
</evidence>
<keyword evidence="4" id="KW-0539">Nucleus</keyword>
<dbReference type="GO" id="GO:0005732">
    <property type="term" value="C:sno(s)RNA-containing ribonucleoprotein complex"/>
    <property type="evidence" value="ECO:0007669"/>
    <property type="project" value="InterPro"/>
</dbReference>
<feature type="compositionally biased region" description="Pro residues" evidence="7">
    <location>
        <begin position="467"/>
        <end position="482"/>
    </location>
</feature>
<sequence>MAVPTSPAAATAQASGSGDAAPASVSQLAELIATEPERFSRPDAEIAEMARAAMKSMFDVAIASEEAALPSLTALLRETFPPVEPVPGPGAGKGKKRKRDAKAALPAHHELFPPTPLSELVVDGMSAEQLWEQLELRGAKLERLLSAVVQEEEVKQDGDDEEDEEDMPKGRPYKAGAEDDSDEDEYDSEEEEEQEGQKLVHSIAELSDAEMRALGLDPAMRDEYMFMADGDSDGSDDDSEDHGYPGTSDLSDDDADEVSFEPLLSEKEQQARKAAAEAAELGRLRSETRQRRIRMGKDPDAEDSDEEDDDGMDPELAAMMDASYGEADEDEDDEEEEDDEEAGSGSESEEDPEVAEHRRRASILDNLDEPGSSVAGPSRKGGRHPVLDDQFFSIDEFNRETLESEKEAERKERQGSVDEDDEDRDFDDDVDLFKAIDGLPGADEDSEMDEEEDGPSAADIRYKDFFLPPPRAPKPKGKPPGPTGKGKAKAVEPPAAEKAETPKKAEEGTLSRRPSVRFHDQVKVRRIKARKQDPLKITPEMLAAIGAGGEDAQEMMNKWAEFSQDEDESDEEGEEEYDEEADDDDEEGSEEEEGSDAEASEDDEGDALMDEGDSADEETAQRVTGDLFADEPAATSTSQLSTHERRMAALQDEIDRLEQENVGKRDWTLRGEAGGRVRPQNSLLEEDLEFESAGKAKPIITGEVTAGLEDMIKARILEGRFDDVVRRRNLEATAFLPSRLLELSDAKSQKSLAQLYEDDYAKAREEADGQAASTPAADAKLQKEHDEIDAVFDDICGKLDALSNAHYTPKAPKATIQTISNAPTITLESALPSTSSAATMLAPEEIYDAGRHAAALAGDRSELTPEEAQRLHNRLRKEKRARNERIESTRKAIELNAEAVGRPLKAPRGKKGESQEKDQALRKLLGNKGVSVIGKGKGKDEKGGKGSKGPAAGKNGAARPVSASGTSFKL</sequence>
<feature type="compositionally biased region" description="Acidic residues" evidence="7">
    <location>
        <begin position="178"/>
        <end position="194"/>
    </location>
</feature>
<accession>A0A316ZEK8</accession>
<dbReference type="PANTHER" id="PTHR17039">
    <property type="entry name" value="U3 SMALL NUCLEOLAR RIBONUCLEOPROTEIN PROTEIN MPP10"/>
    <property type="match status" value="1"/>
</dbReference>
<dbReference type="OrthoDB" id="445326at2759"/>
<dbReference type="STRING" id="58919.A0A316ZEK8"/>
<feature type="compositionally biased region" description="Basic and acidic residues" evidence="7">
    <location>
        <begin position="264"/>
        <end position="299"/>
    </location>
</feature>
<evidence type="ECO:0000256" key="5">
    <source>
        <dbReference type="ARBA" id="ARBA00023274"/>
    </source>
</evidence>
<organism evidence="8 9">
    <name type="scientific">Tilletiopsis washingtonensis</name>
    <dbReference type="NCBI Taxonomy" id="58919"/>
    <lineage>
        <taxon>Eukaryota</taxon>
        <taxon>Fungi</taxon>
        <taxon>Dikarya</taxon>
        <taxon>Basidiomycota</taxon>
        <taxon>Ustilaginomycotina</taxon>
        <taxon>Exobasidiomycetes</taxon>
        <taxon>Entylomatales</taxon>
        <taxon>Entylomatales incertae sedis</taxon>
        <taxon>Tilletiopsis</taxon>
    </lineage>
</organism>
<gene>
    <name evidence="8" type="ORF">FA09DRAFT_328756</name>
</gene>
<evidence type="ECO:0000256" key="2">
    <source>
        <dbReference type="ARBA" id="ARBA00022517"/>
    </source>
</evidence>
<feature type="region of interest" description="Disordered" evidence="7">
    <location>
        <begin position="149"/>
        <end position="200"/>
    </location>
</feature>
<dbReference type="GO" id="GO:0032040">
    <property type="term" value="C:small-subunit processome"/>
    <property type="evidence" value="ECO:0007669"/>
    <property type="project" value="TreeGrafter"/>
</dbReference>
<feature type="compositionally biased region" description="Basic and acidic residues" evidence="7">
    <location>
        <begin position="642"/>
        <end position="654"/>
    </location>
</feature>
<evidence type="ECO:0000256" key="4">
    <source>
        <dbReference type="ARBA" id="ARBA00023242"/>
    </source>
</evidence>
<evidence type="ECO:0000256" key="7">
    <source>
        <dbReference type="SAM" id="MobiDB-lite"/>
    </source>
</evidence>
<dbReference type="RefSeq" id="XP_025599631.1">
    <property type="nucleotide sequence ID" value="XM_025741901.1"/>
</dbReference>
<feature type="compositionally biased region" description="Acidic residues" evidence="7">
    <location>
        <begin position="300"/>
        <end position="313"/>
    </location>
</feature>
<feature type="region of interest" description="Disordered" evidence="7">
    <location>
        <begin position="1"/>
        <end position="27"/>
    </location>
</feature>
<dbReference type="GO" id="GO:0034457">
    <property type="term" value="C:Mpp10 complex"/>
    <property type="evidence" value="ECO:0007669"/>
    <property type="project" value="InterPro"/>
</dbReference>
<comment type="subcellular location">
    <subcellularLocation>
        <location evidence="1">Nucleus</location>
        <location evidence="1">Nucleolus</location>
    </subcellularLocation>
</comment>
<feature type="compositionally biased region" description="Acidic residues" evidence="7">
    <location>
        <begin position="417"/>
        <end position="430"/>
    </location>
</feature>
<feature type="compositionally biased region" description="Low complexity" evidence="7">
    <location>
        <begin position="1"/>
        <end position="21"/>
    </location>
</feature>
<feature type="compositionally biased region" description="Basic and acidic residues" evidence="7">
    <location>
        <begin position="910"/>
        <end position="921"/>
    </location>
</feature>
<dbReference type="Pfam" id="PF04006">
    <property type="entry name" value="Mpp10"/>
    <property type="match status" value="1"/>
</dbReference>
<feature type="region of interest" description="Disordered" evidence="7">
    <location>
        <begin position="224"/>
        <end position="522"/>
    </location>
</feature>
<comment type="similarity">
    <text evidence="6">Belongs to the MPP10 family.</text>
</comment>
<feature type="compositionally biased region" description="Acidic residues" evidence="7">
    <location>
        <begin position="326"/>
        <end position="353"/>
    </location>
</feature>
<dbReference type="InterPro" id="IPR012173">
    <property type="entry name" value="Mpp10"/>
</dbReference>
<feature type="compositionally biased region" description="Acidic residues" evidence="7">
    <location>
        <begin position="250"/>
        <end position="259"/>
    </location>
</feature>
<feature type="compositionally biased region" description="Basic and acidic residues" evidence="7">
    <location>
        <begin position="396"/>
        <end position="416"/>
    </location>
</feature>
<dbReference type="PANTHER" id="PTHR17039:SF0">
    <property type="entry name" value="U3 SMALL NUCLEOLAR RIBONUCLEOPROTEIN PROTEIN MPP10"/>
    <property type="match status" value="1"/>
</dbReference>
<keyword evidence="5" id="KW-0687">Ribonucleoprotein</keyword>
<feature type="compositionally biased region" description="Basic and acidic residues" evidence="7">
    <location>
        <begin position="495"/>
        <end position="510"/>
    </location>
</feature>
<dbReference type="AlphaFoldDB" id="A0A316ZEK8"/>
<keyword evidence="2" id="KW-0690">Ribosome biogenesis</keyword>
<feature type="compositionally biased region" description="Acidic residues" evidence="7">
    <location>
        <begin position="442"/>
        <end position="454"/>
    </location>
</feature>
<evidence type="ECO:0000313" key="8">
    <source>
        <dbReference type="EMBL" id="PWN99352.1"/>
    </source>
</evidence>
<feature type="compositionally biased region" description="Low complexity" evidence="7">
    <location>
        <begin position="948"/>
        <end position="958"/>
    </location>
</feature>
<keyword evidence="9" id="KW-1185">Reference proteome</keyword>